<dbReference type="CDD" id="cd01647">
    <property type="entry name" value="RT_LTR"/>
    <property type="match status" value="1"/>
</dbReference>
<dbReference type="PROSITE" id="PS50878">
    <property type="entry name" value="RT_POL"/>
    <property type="match status" value="1"/>
</dbReference>
<dbReference type="Pfam" id="PF00078">
    <property type="entry name" value="RVT_1"/>
    <property type="match status" value="1"/>
</dbReference>
<dbReference type="FunFam" id="3.10.20.370:FF:000001">
    <property type="entry name" value="Retrovirus-related Pol polyprotein from transposon 17.6-like protein"/>
    <property type="match status" value="1"/>
</dbReference>
<dbReference type="GO" id="GO:0004519">
    <property type="term" value="F:endonuclease activity"/>
    <property type="evidence" value="ECO:0007669"/>
    <property type="project" value="UniProtKB-KW"/>
</dbReference>
<organism evidence="7 8">
    <name type="scientific">Paramuricea clavata</name>
    <name type="common">Red gorgonian</name>
    <name type="synonym">Violescent sea-whip</name>
    <dbReference type="NCBI Taxonomy" id="317549"/>
    <lineage>
        <taxon>Eukaryota</taxon>
        <taxon>Metazoa</taxon>
        <taxon>Cnidaria</taxon>
        <taxon>Anthozoa</taxon>
        <taxon>Octocorallia</taxon>
        <taxon>Malacalcyonacea</taxon>
        <taxon>Plexauridae</taxon>
        <taxon>Paramuricea</taxon>
    </lineage>
</organism>
<dbReference type="PANTHER" id="PTHR37984:SF5">
    <property type="entry name" value="PROTEIN NYNRIN-LIKE"/>
    <property type="match status" value="1"/>
</dbReference>
<dbReference type="FunFam" id="3.30.70.270:FF:000003">
    <property type="entry name" value="Transposon Ty3-G Gag-Pol polyprotein"/>
    <property type="match status" value="1"/>
</dbReference>
<dbReference type="InterPro" id="IPR041373">
    <property type="entry name" value="RT_RNaseH"/>
</dbReference>
<gene>
    <name evidence="7" type="ORF">PACLA_8A084078</name>
</gene>
<sequence>MDKGSRHLTAFITPWGLYEWVRIPFRLMNAPASFQRFMEHCLGDLRDEIAIPYLDDVIVFSRTFNEHVDHLRRVLRRLKEHGVKLKPQKCNLFKREVCFPGRIVSEQGYTMDPKGIEAVESLKDTTLTTIGEVIKTPSRTSSTRPTGGKNGHLASFTKIHWTQKHQESLEKLIGFLTSPPIMAYPDYSKSYVVHTDASKDGLGEILYQKQDGKMRVISYASRTLTPPEKNYHAHSGKLEFLALKWAITEQFKDYLYYAPQFTVYTDNNPLTYVLTSAKLNATGLRWIGELADYNFNIRYRPGKANVDADTLSRMSLDMDLYMTSCTEETTQQVLQATISGVQIQEKAPWVSTPTDEPTVLIKETQGKPCPKAADVPTAQQNDPVIQRVLQLKKTTAITFRKQ</sequence>
<protein>
    <submittedName>
        <fullName evidence="7">Uncharacterized protein</fullName>
    </submittedName>
</protein>
<accession>A0A7D9LYC2</accession>
<dbReference type="GO" id="GO:0003964">
    <property type="term" value="F:RNA-directed DNA polymerase activity"/>
    <property type="evidence" value="ECO:0007669"/>
    <property type="project" value="UniProtKB-KW"/>
</dbReference>
<keyword evidence="1" id="KW-0808">Transferase</keyword>
<dbReference type="PANTHER" id="PTHR37984">
    <property type="entry name" value="PROTEIN CBG26694"/>
    <property type="match status" value="1"/>
</dbReference>
<evidence type="ECO:0000256" key="6">
    <source>
        <dbReference type="ARBA" id="ARBA00022918"/>
    </source>
</evidence>
<proteinExistence type="predicted"/>
<dbReference type="InterPro" id="IPR000477">
    <property type="entry name" value="RT_dom"/>
</dbReference>
<dbReference type="OrthoDB" id="116216at2759"/>
<evidence type="ECO:0000313" key="7">
    <source>
        <dbReference type="EMBL" id="CAB4040754.1"/>
    </source>
</evidence>
<dbReference type="Gene3D" id="3.30.70.270">
    <property type="match status" value="1"/>
</dbReference>
<name>A0A7D9LYC2_PARCT</name>
<keyword evidence="3" id="KW-0540">Nuclease</keyword>
<dbReference type="SUPFAM" id="SSF56672">
    <property type="entry name" value="DNA/RNA polymerases"/>
    <property type="match status" value="1"/>
</dbReference>
<evidence type="ECO:0000256" key="4">
    <source>
        <dbReference type="ARBA" id="ARBA00022759"/>
    </source>
</evidence>
<evidence type="ECO:0000256" key="2">
    <source>
        <dbReference type="ARBA" id="ARBA00022695"/>
    </source>
</evidence>
<evidence type="ECO:0000256" key="3">
    <source>
        <dbReference type="ARBA" id="ARBA00022722"/>
    </source>
</evidence>
<dbReference type="GO" id="GO:0016787">
    <property type="term" value="F:hydrolase activity"/>
    <property type="evidence" value="ECO:0007669"/>
    <property type="project" value="UniProtKB-KW"/>
</dbReference>
<evidence type="ECO:0000256" key="5">
    <source>
        <dbReference type="ARBA" id="ARBA00022801"/>
    </source>
</evidence>
<dbReference type="CDD" id="cd09274">
    <property type="entry name" value="RNase_HI_RT_Ty3"/>
    <property type="match status" value="1"/>
</dbReference>
<dbReference type="InterPro" id="IPR043128">
    <property type="entry name" value="Rev_trsase/Diguanyl_cyclase"/>
</dbReference>
<keyword evidence="5" id="KW-0378">Hydrolase</keyword>
<reference evidence="7" key="1">
    <citation type="submission" date="2020-04" db="EMBL/GenBank/DDBJ databases">
        <authorList>
            <person name="Alioto T."/>
            <person name="Alioto T."/>
            <person name="Gomez Garrido J."/>
        </authorList>
    </citation>
    <scope>NUCLEOTIDE SEQUENCE</scope>
    <source>
        <strain evidence="7">A484AB</strain>
    </source>
</reference>
<dbReference type="InterPro" id="IPR043502">
    <property type="entry name" value="DNA/RNA_pol_sf"/>
</dbReference>
<dbReference type="AlphaFoldDB" id="A0A7D9LYC2"/>
<keyword evidence="8" id="KW-1185">Reference proteome</keyword>
<dbReference type="Gene3D" id="3.10.20.370">
    <property type="match status" value="1"/>
</dbReference>
<evidence type="ECO:0000313" key="8">
    <source>
        <dbReference type="Proteomes" id="UP001152795"/>
    </source>
</evidence>
<dbReference type="Pfam" id="PF17917">
    <property type="entry name" value="RT_RNaseH"/>
    <property type="match status" value="1"/>
</dbReference>
<dbReference type="InterPro" id="IPR050951">
    <property type="entry name" value="Retrovirus_Pol_polyprotein"/>
</dbReference>
<dbReference type="EMBL" id="CACRXK020027204">
    <property type="protein sequence ID" value="CAB4040754.1"/>
    <property type="molecule type" value="Genomic_DNA"/>
</dbReference>
<comment type="caution">
    <text evidence="7">The sequence shown here is derived from an EMBL/GenBank/DDBJ whole genome shotgun (WGS) entry which is preliminary data.</text>
</comment>
<keyword evidence="2" id="KW-0548">Nucleotidyltransferase</keyword>
<dbReference type="Proteomes" id="UP001152795">
    <property type="component" value="Unassembled WGS sequence"/>
</dbReference>
<keyword evidence="4" id="KW-0255">Endonuclease</keyword>
<evidence type="ECO:0000256" key="1">
    <source>
        <dbReference type="ARBA" id="ARBA00022679"/>
    </source>
</evidence>
<keyword evidence="6" id="KW-0695">RNA-directed DNA polymerase</keyword>